<reference evidence="1 2" key="1">
    <citation type="submission" date="2017-08" db="EMBL/GenBank/DDBJ databases">
        <title>Phylogentic analysis of Mycobacterium avium complex whole genomes.</title>
        <authorList>
            <person name="Caverly L.J."/>
            <person name="Spilker T."/>
            <person name="LiPuma J."/>
        </authorList>
    </citation>
    <scope>NUCLEOTIDE SEQUENCE [LARGE SCALE GENOMIC DNA]</scope>
    <source>
        <strain evidence="1 2">FLAC0026</strain>
    </source>
</reference>
<evidence type="ECO:0000313" key="1">
    <source>
        <dbReference type="EMBL" id="ASW91974.1"/>
    </source>
</evidence>
<accession>A0AAC9YMH0</accession>
<gene>
    <name evidence="1" type="ORF">CKJ54_20415</name>
</gene>
<organism evidence="1 2">
    <name type="scientific">Mycobacterium marseillense</name>
    <dbReference type="NCBI Taxonomy" id="701042"/>
    <lineage>
        <taxon>Bacteria</taxon>
        <taxon>Bacillati</taxon>
        <taxon>Actinomycetota</taxon>
        <taxon>Actinomycetes</taxon>
        <taxon>Mycobacteriales</taxon>
        <taxon>Mycobacteriaceae</taxon>
        <taxon>Mycobacterium</taxon>
        <taxon>Mycobacterium avium complex (MAC)</taxon>
    </lineage>
</organism>
<name>A0AAC9YMH0_9MYCO</name>
<sequence length="63" mass="7015">MVAVSERVMMATKRSKGVVKNALDVEAVRLLKADPDKYYEGRKLPFGFAVTDKAKEAVRSTNK</sequence>
<dbReference type="RefSeq" id="WP_095577782.1">
    <property type="nucleotide sequence ID" value="NZ_CP023147.1"/>
</dbReference>
<dbReference type="AlphaFoldDB" id="A0AAC9YMH0"/>
<protein>
    <submittedName>
        <fullName evidence="1">Uncharacterized protein</fullName>
    </submittedName>
</protein>
<proteinExistence type="predicted"/>
<evidence type="ECO:0000313" key="2">
    <source>
        <dbReference type="Proteomes" id="UP000216246"/>
    </source>
</evidence>
<dbReference type="EMBL" id="CP023147">
    <property type="protein sequence ID" value="ASW91974.1"/>
    <property type="molecule type" value="Genomic_DNA"/>
</dbReference>
<dbReference type="Proteomes" id="UP000216246">
    <property type="component" value="Chromosome"/>
</dbReference>
<dbReference type="KEGG" id="mmal:CKJ54_20415"/>